<dbReference type="PANTHER" id="PTHR43278">
    <property type="entry name" value="NAD(P)H-DEPENDENT FMN-CONTAINING OXIDOREDUCTASE YWQN-RELATED"/>
    <property type="match status" value="1"/>
</dbReference>
<dbReference type="RefSeq" id="WP_104837281.1">
    <property type="nucleotide sequence ID" value="NZ_CP026606.1"/>
</dbReference>
<dbReference type="Gene3D" id="3.40.50.360">
    <property type="match status" value="1"/>
</dbReference>
<comment type="cofactor">
    <cofactor evidence="2">
        <name>[4Fe-4S] cluster</name>
        <dbReference type="ChEBI" id="CHEBI:49883"/>
    </cofactor>
</comment>
<reference evidence="8 11" key="3">
    <citation type="submission" date="2020-07" db="EMBL/GenBank/DDBJ databases">
        <title>Genomic Encyclopedia of Type Strains, Phase IV (KMG-V): Genome sequencing to study the core and pangenomes of soil and plant-associated prokaryotes.</title>
        <authorList>
            <person name="Whitman W."/>
        </authorList>
    </citation>
    <scope>NUCLEOTIDE SEQUENCE [LARGE SCALE GENOMIC DNA]</scope>
    <source>
        <strain evidence="8 11">C13</strain>
        <strain evidence="9 12">D1</strain>
    </source>
</reference>
<gene>
    <name evidence="8" type="ORF">HNP94_000938</name>
    <name evidence="9" type="ORF">HNP96_000077</name>
    <name evidence="7" type="ORF">MMJJ_01940</name>
</gene>
<dbReference type="InterPro" id="IPR005025">
    <property type="entry name" value="FMN_Rdtase-like_dom"/>
</dbReference>
<evidence type="ECO:0000256" key="3">
    <source>
        <dbReference type="ARBA" id="ARBA00022630"/>
    </source>
</evidence>
<feature type="domain" description="NADPH-dependent FMN reductase-like" evidence="6">
    <location>
        <begin position="1"/>
        <end position="157"/>
    </location>
</feature>
<dbReference type="EMBL" id="CP026606">
    <property type="protein sequence ID" value="AVB75613.1"/>
    <property type="molecule type" value="Genomic_DNA"/>
</dbReference>
<dbReference type="InterPro" id="IPR029039">
    <property type="entry name" value="Flavoprotein-like_sf"/>
</dbReference>
<reference evidence="7" key="2">
    <citation type="submission" date="2018-02" db="EMBL/GenBank/DDBJ databases">
        <title>Complete genome sequence of the Methanococcus maripaludis type strain JJ (DSM 2067), a model for selenoprotein synthesis in Archaea.</title>
        <authorList>
            <person name="Poehlein A."/>
            <person name="Heym D."/>
            <person name="Quitzke V."/>
            <person name="Fersch J."/>
            <person name="Daniel R."/>
            <person name="Rother M."/>
        </authorList>
    </citation>
    <scope>NUCLEOTIDE SEQUENCE [LARGE SCALE GENOMIC DNA]</scope>
    <source>
        <strain evidence="7">DSM 2067</strain>
    </source>
</reference>
<name>A0A2L1C8I7_METMI</name>
<evidence type="ECO:0000256" key="2">
    <source>
        <dbReference type="ARBA" id="ARBA00001966"/>
    </source>
</evidence>
<keyword evidence="4" id="KW-0288">FMN</keyword>
<evidence type="ECO:0000313" key="9">
    <source>
        <dbReference type="EMBL" id="MBB6496056.1"/>
    </source>
</evidence>
<dbReference type="AlphaFoldDB" id="A0A2L1C8I7"/>
<dbReference type="Proteomes" id="UP000590564">
    <property type="component" value="Unassembled WGS sequence"/>
</dbReference>
<dbReference type="Proteomes" id="UP000239462">
    <property type="component" value="Chromosome"/>
</dbReference>
<dbReference type="InterPro" id="IPR051796">
    <property type="entry name" value="ISF_SsuE-like"/>
</dbReference>
<evidence type="ECO:0000313" key="11">
    <source>
        <dbReference type="Proteomes" id="UP000567099"/>
    </source>
</evidence>
<dbReference type="Pfam" id="PF03358">
    <property type="entry name" value="FMN_red"/>
    <property type="match status" value="1"/>
</dbReference>
<dbReference type="GeneID" id="36101287"/>
<dbReference type="SUPFAM" id="SSF52218">
    <property type="entry name" value="Flavoproteins"/>
    <property type="match status" value="1"/>
</dbReference>
<dbReference type="KEGG" id="mmad:MMJJ_01940"/>
<sequence length="211" mass="23272">MKVLLVNGSPNKKGCTYTALKEIEKTLKGENIDTELYWIGLKPISGCTACKACAKTGRCAVNNIVNDFLDIAKDSDGFIFGSPVHYASTSGSIKSFMDCAFYTDLLSGGKSFYLKPAAAVVSARRAGTTAAFDQLNKYFTHSEMPIISSRYWNMVHGAKPEDVEKDLEGLQTMRVLAKNMAWFLKCKEAGIKAGVEFPLHEERISTNFIRD</sequence>
<evidence type="ECO:0000313" key="8">
    <source>
        <dbReference type="EMBL" id="MBA2863938.1"/>
    </source>
</evidence>
<comment type="similarity">
    <text evidence="5">Belongs to the SsuE family. Isf subfamily.</text>
</comment>
<protein>
    <submittedName>
        <fullName evidence="7">Iron-sulfur flavoprotein</fullName>
    </submittedName>
    <submittedName>
        <fullName evidence="8">Multimeric flavodoxin WrbA</fullName>
    </submittedName>
</protein>
<evidence type="ECO:0000313" key="10">
    <source>
        <dbReference type="Proteomes" id="UP000239462"/>
    </source>
</evidence>
<comment type="cofactor">
    <cofactor evidence="1">
        <name>FMN</name>
        <dbReference type="ChEBI" id="CHEBI:58210"/>
    </cofactor>
</comment>
<dbReference type="Proteomes" id="UP000567099">
    <property type="component" value="Unassembled WGS sequence"/>
</dbReference>
<dbReference type="PANTHER" id="PTHR43278:SF4">
    <property type="entry name" value="NAD(P)H-DEPENDENT FMN-CONTAINING OXIDOREDUCTASE YWQN-RELATED"/>
    <property type="match status" value="1"/>
</dbReference>
<dbReference type="GO" id="GO:0016491">
    <property type="term" value="F:oxidoreductase activity"/>
    <property type="evidence" value="ECO:0007669"/>
    <property type="project" value="InterPro"/>
</dbReference>
<evidence type="ECO:0000256" key="4">
    <source>
        <dbReference type="ARBA" id="ARBA00022643"/>
    </source>
</evidence>
<evidence type="ECO:0000313" key="12">
    <source>
        <dbReference type="Proteomes" id="UP000590564"/>
    </source>
</evidence>
<reference evidence="10" key="1">
    <citation type="journal article" date="2018" name="Genome Announc.">
        <title>Complete Genome Sequence of the Methanococcus maripaludis Type Strain JJ (DSM 2067), a Model for Selenoprotein Synthesis in Archaea.</title>
        <authorList>
            <person name="Poehlein A."/>
            <person name="Heym D."/>
            <person name="Quitzke V."/>
            <person name="Fersch J."/>
            <person name="Daniel R."/>
            <person name="Rother M."/>
        </authorList>
    </citation>
    <scope>NUCLEOTIDE SEQUENCE [LARGE SCALE GENOMIC DNA]</scope>
    <source>
        <strain evidence="10">DSM 2067</strain>
    </source>
</reference>
<accession>A0A2L1C8I7</accession>
<organism evidence="7 10">
    <name type="scientific">Methanococcus maripaludis</name>
    <name type="common">Methanococcus deltae</name>
    <dbReference type="NCBI Taxonomy" id="39152"/>
    <lineage>
        <taxon>Archaea</taxon>
        <taxon>Methanobacteriati</taxon>
        <taxon>Methanobacteriota</taxon>
        <taxon>Methanomada group</taxon>
        <taxon>Methanococci</taxon>
        <taxon>Methanococcales</taxon>
        <taxon>Methanococcaceae</taxon>
        <taxon>Methanococcus</taxon>
    </lineage>
</organism>
<evidence type="ECO:0000256" key="1">
    <source>
        <dbReference type="ARBA" id="ARBA00001917"/>
    </source>
</evidence>
<dbReference type="EMBL" id="JACDUO010000001">
    <property type="protein sequence ID" value="MBA2863938.1"/>
    <property type="molecule type" value="Genomic_DNA"/>
</dbReference>
<evidence type="ECO:0000256" key="5">
    <source>
        <dbReference type="ARBA" id="ARBA00038292"/>
    </source>
</evidence>
<evidence type="ECO:0000313" key="7">
    <source>
        <dbReference type="EMBL" id="AVB75613.1"/>
    </source>
</evidence>
<proteinExistence type="inferred from homology"/>
<evidence type="ECO:0000259" key="6">
    <source>
        <dbReference type="Pfam" id="PF03358"/>
    </source>
</evidence>
<dbReference type="EMBL" id="JACHED010000001">
    <property type="protein sequence ID" value="MBB6496056.1"/>
    <property type="molecule type" value="Genomic_DNA"/>
</dbReference>
<keyword evidence="3" id="KW-0285">Flavoprotein</keyword>